<dbReference type="Pfam" id="PF00754">
    <property type="entry name" value="F5_F8_type_C"/>
    <property type="match status" value="5"/>
</dbReference>
<evidence type="ECO:0000259" key="21">
    <source>
        <dbReference type="PROSITE" id="PS50026"/>
    </source>
</evidence>
<feature type="domain" description="F5/8 type C" evidence="20">
    <location>
        <begin position="927"/>
        <end position="1071"/>
    </location>
</feature>
<feature type="signal peptide" evidence="19">
    <location>
        <begin position="1"/>
        <end position="22"/>
    </location>
</feature>
<dbReference type="CDD" id="cd00057">
    <property type="entry name" value="FA58C"/>
    <property type="match status" value="5"/>
</dbReference>
<dbReference type="PROSITE" id="PS00022">
    <property type="entry name" value="EGF_1"/>
    <property type="match status" value="2"/>
</dbReference>
<keyword evidence="13" id="KW-0333">Golgi apparatus</keyword>
<dbReference type="InterPro" id="IPR000742">
    <property type="entry name" value="EGF"/>
</dbReference>
<feature type="region of interest" description="Disordered" evidence="18">
    <location>
        <begin position="399"/>
        <end position="421"/>
    </location>
</feature>
<dbReference type="GO" id="GO:0038023">
    <property type="term" value="F:signaling receptor activity"/>
    <property type="evidence" value="ECO:0007669"/>
    <property type="project" value="TreeGrafter"/>
</dbReference>
<dbReference type="PROSITE" id="PS50026">
    <property type="entry name" value="EGF_3"/>
    <property type="match status" value="2"/>
</dbReference>
<keyword evidence="10" id="KW-0130">Cell adhesion</keyword>
<keyword evidence="11" id="KW-0735">Signal-anchor</keyword>
<protein>
    <submittedName>
        <fullName evidence="22">EDIL3 protein</fullName>
    </submittedName>
</protein>
<dbReference type="InterPro" id="IPR001675">
    <property type="entry name" value="Glyco_trans_29"/>
</dbReference>
<dbReference type="Gene3D" id="2.10.25.10">
    <property type="entry name" value="Laminin"/>
    <property type="match status" value="2"/>
</dbReference>
<dbReference type="SUPFAM" id="SSF57196">
    <property type="entry name" value="EGF/Laminin"/>
    <property type="match status" value="1"/>
</dbReference>
<dbReference type="InterPro" id="IPR050633">
    <property type="entry name" value="Neuropilin_MCO_CoagFactor"/>
</dbReference>
<dbReference type="InterPro" id="IPR038578">
    <property type="entry name" value="GT29-like_sf"/>
</dbReference>
<evidence type="ECO:0000256" key="19">
    <source>
        <dbReference type="SAM" id="SignalP"/>
    </source>
</evidence>
<evidence type="ECO:0000256" key="10">
    <source>
        <dbReference type="ARBA" id="ARBA00022889"/>
    </source>
</evidence>
<evidence type="ECO:0000256" key="3">
    <source>
        <dbReference type="ARBA" id="ARBA00004613"/>
    </source>
</evidence>
<name>A0A8J9YWR0_BRALA</name>
<feature type="chain" id="PRO_5035461596" evidence="19">
    <location>
        <begin position="23"/>
        <end position="1371"/>
    </location>
</feature>
<evidence type="ECO:0000256" key="14">
    <source>
        <dbReference type="ARBA" id="ARBA00023136"/>
    </source>
</evidence>
<dbReference type="PANTHER" id="PTHR46806">
    <property type="entry name" value="F5/8 TYPE C DOMAIN-CONTAINING PROTEIN"/>
    <property type="match status" value="1"/>
</dbReference>
<evidence type="ECO:0000256" key="16">
    <source>
        <dbReference type="ARBA" id="ARBA00023180"/>
    </source>
</evidence>
<dbReference type="GO" id="GO:0005509">
    <property type="term" value="F:calcium ion binding"/>
    <property type="evidence" value="ECO:0007669"/>
    <property type="project" value="InterPro"/>
</dbReference>
<evidence type="ECO:0000256" key="8">
    <source>
        <dbReference type="ARBA" id="ARBA00022679"/>
    </source>
</evidence>
<dbReference type="GO" id="GO:0000139">
    <property type="term" value="C:Golgi membrane"/>
    <property type="evidence" value="ECO:0007669"/>
    <property type="project" value="UniProtKB-SubCell"/>
</dbReference>
<dbReference type="PANTHER" id="PTHR46806:SF5">
    <property type="entry name" value="F5_8 TYPE C DOMAIN-CONTAINING PROTEIN"/>
    <property type="match status" value="1"/>
</dbReference>
<feature type="domain" description="EGF-like" evidence="21">
    <location>
        <begin position="532"/>
        <end position="571"/>
    </location>
</feature>
<evidence type="ECO:0000256" key="11">
    <source>
        <dbReference type="ARBA" id="ARBA00022968"/>
    </source>
</evidence>
<accession>A0A8J9YWR0</accession>
<evidence type="ECO:0000256" key="13">
    <source>
        <dbReference type="ARBA" id="ARBA00023034"/>
    </source>
</evidence>
<keyword evidence="7" id="KW-0328">Glycosyltransferase</keyword>
<dbReference type="PROSITE" id="PS01286">
    <property type="entry name" value="FA58C_2"/>
    <property type="match status" value="3"/>
</dbReference>
<keyword evidence="23" id="KW-1185">Reference proteome</keyword>
<feature type="region of interest" description="Disordered" evidence="18">
    <location>
        <begin position="1240"/>
        <end position="1277"/>
    </location>
</feature>
<keyword evidence="14" id="KW-0472">Membrane</keyword>
<dbReference type="Gene3D" id="2.60.120.260">
    <property type="entry name" value="Galactose-binding domain-like"/>
    <property type="match status" value="5"/>
</dbReference>
<dbReference type="PROSITE" id="PS01186">
    <property type="entry name" value="EGF_2"/>
    <property type="match status" value="1"/>
</dbReference>
<dbReference type="EMBL" id="OV696698">
    <property type="protein sequence ID" value="CAH1243049.1"/>
    <property type="molecule type" value="Genomic_DNA"/>
</dbReference>
<evidence type="ECO:0000256" key="12">
    <source>
        <dbReference type="ARBA" id="ARBA00022989"/>
    </source>
</evidence>
<dbReference type="CDD" id="cd00054">
    <property type="entry name" value="EGF_CA"/>
    <property type="match status" value="2"/>
</dbReference>
<feature type="disulfide bond" evidence="17">
    <location>
        <begin position="347"/>
        <end position="364"/>
    </location>
</feature>
<evidence type="ECO:0000256" key="2">
    <source>
        <dbReference type="ARBA" id="ARBA00004323"/>
    </source>
</evidence>
<keyword evidence="17" id="KW-0245">EGF-like domain</keyword>
<evidence type="ECO:0000256" key="15">
    <source>
        <dbReference type="ARBA" id="ARBA00023157"/>
    </source>
</evidence>
<keyword evidence="6" id="KW-0964">Secreted</keyword>
<feature type="disulfide bond" evidence="17">
    <location>
        <begin position="561"/>
        <end position="570"/>
    </location>
</feature>
<comment type="subcellular location">
    <subcellularLocation>
        <location evidence="1">Endomembrane system</location>
        <topology evidence="1">Peripheral membrane protein</topology>
    </subcellularLocation>
    <subcellularLocation>
        <location evidence="2">Golgi apparatus membrane</location>
        <topology evidence="2">Single-pass type II membrane protein</topology>
    </subcellularLocation>
    <subcellularLocation>
        <location evidence="3">Secreted</location>
    </subcellularLocation>
</comment>
<sequence length="1371" mass="151705">MAEKTTLFSGVLCLCVLGNVLFSKFPITVTIGSPHANTTGMQFQLKGIGVPMVPLSNGKNVLPVMASWTYVLREDMYCKIKAKIPFSTITKNSTKMINQSDEAVLPKKSLESMVHYNSCAVVSSSHGLRLHAYGREIDRHDAVLRFNCAPTDRFEKFVGNRTDIRLINTQIPRKCKKEFWNDNIAMFNDEIIVVRNLDTIRLGPHGLDLRKDNFHVFDNLKKYRKTHANRTMSFIQGPRLGKDITAELRRFCIVTGRCNKTSKSPSTGMLGVVMMLHLCNWVRVYEMVPSTKDSTDLRYYYSEKSKRPVVAKMQYYALPRGALLLVCAVLLSGSHGALAGGCNLSPCRHGSTCVSLEGAHAYRCECPAEYVGQHCDFLLDGCGHQVGLADGSVTDSQLSVSSALDRNDPQGGAGRLSGAVPWRPSANDNDPWIQVDLNVTSTVVGVITEGIRQQGSPYYVTSFTVSSSLDGVKWSPYTDPSSYTDIQFSVTGVKATTTRFESALTARYFRLYPTNSTVPGDIRLKLDLLTCKDDCSHLRTPCLYNSSCTNDQGVHDFTCTCQEGFHGDRCGQLDKYRTCAVPLGLEHLAISDSQISVSSQKNAAVGKKMARLNLRRGGWRPDLTDPQPWIQVDLLRPTLVTGVVTQGRTGVWVETYKIGYSDVTDDASFVMYKNPDGSDKVFEGNLNDADTMRNDVSPPILARHIRVIPHTWSPLGIKLRLELLTCDYSYCSTAMGVQSGAVTDDQMTASNFKAGYQPWKARLNGTRAWQMETEDHAQWLQIDLLRDVLVTGVQTQGLKGGRVESYRLMYSDDGRTFVTYQNNTGQDMIFDGHTDGDMVVTHELSRPVVARYLRFNPLTWLARYPRMRVEVLGCNEVPVIPPNNGTAVVTSATPSEQPSTAAVTGAPSTTAVPTPGWTVPSTPAEACNQPLGMMSGTIADSQLTASSAQPGYEAFKARINGKRSWHMAQLDTQQWLQVDLGQLKIVTGIQTQGQWGGRVLSYRLLFHGQDMAGNWTMYTQPGGGQVLEGNSDGDSIVQHDLHVPMVTRYMRVNPVTWPGVLPRLRMEILGCNIYPDCYHPLGMEDGNVTDGQVTASSWVPGYEAWQARLHGPRAWQPEVRDQKQWIQIDLLQPTVVTGLETQPLWDGPAEQMPPTAYRTYELFYSDDSSQWTVYNDSSRTVYDGNQDRGYVTRHTLATPLVTRYLRFHPQFFPGVPARLRLEVLGCTGGWKPTPLPMATTESGVTSPISSSQVSTSTPTKQQRAENPPTIPYTTIPPVTVPDTTVTVPLLPQTTAKTRQTTTTTVRAMISTTTPAQQTTVSSPTDDSFKVYCACPVREVNNVQVQASNHNIRSGTIHNYASQEESNNVNSA</sequence>
<dbReference type="FunFam" id="2.60.120.260:FF:000016">
    <property type="entry name" value="Contactin-associated protein-like 4 isoform 1"/>
    <property type="match status" value="1"/>
</dbReference>
<dbReference type="GO" id="GO:0008373">
    <property type="term" value="F:sialyltransferase activity"/>
    <property type="evidence" value="ECO:0007669"/>
    <property type="project" value="InterPro"/>
</dbReference>
<comment type="similarity">
    <text evidence="5">Belongs to the neurexin family.</text>
</comment>
<feature type="region of interest" description="Disordered" evidence="18">
    <location>
        <begin position="897"/>
        <end position="920"/>
    </location>
</feature>
<organism evidence="22 23">
    <name type="scientific">Branchiostoma lanceolatum</name>
    <name type="common">Common lancelet</name>
    <name type="synonym">Amphioxus lanceolatum</name>
    <dbReference type="NCBI Taxonomy" id="7740"/>
    <lineage>
        <taxon>Eukaryota</taxon>
        <taxon>Metazoa</taxon>
        <taxon>Chordata</taxon>
        <taxon>Cephalochordata</taxon>
        <taxon>Leptocardii</taxon>
        <taxon>Amphioxiformes</taxon>
        <taxon>Branchiostomatidae</taxon>
        <taxon>Branchiostoma</taxon>
    </lineage>
</organism>
<feature type="domain" description="F5/8 type C" evidence="20">
    <location>
        <begin position="731"/>
        <end position="874"/>
    </location>
</feature>
<evidence type="ECO:0000313" key="23">
    <source>
        <dbReference type="Proteomes" id="UP000838412"/>
    </source>
</evidence>
<keyword evidence="15 17" id="KW-1015">Disulfide bond</keyword>
<feature type="compositionally biased region" description="Low complexity" evidence="18">
    <location>
        <begin position="1242"/>
        <end position="1259"/>
    </location>
</feature>
<keyword evidence="19" id="KW-0732">Signal</keyword>
<evidence type="ECO:0000259" key="20">
    <source>
        <dbReference type="PROSITE" id="PS50022"/>
    </source>
</evidence>
<dbReference type="InterPro" id="IPR001881">
    <property type="entry name" value="EGF-like_Ca-bd_dom"/>
</dbReference>
<dbReference type="PROSITE" id="PS01285">
    <property type="entry name" value="FA58C_1"/>
    <property type="match status" value="3"/>
</dbReference>
<dbReference type="GO" id="GO:0007155">
    <property type="term" value="P:cell adhesion"/>
    <property type="evidence" value="ECO:0007669"/>
    <property type="project" value="UniProtKB-KW"/>
</dbReference>
<dbReference type="SUPFAM" id="SSF49785">
    <property type="entry name" value="Galactose-binding domain-like"/>
    <property type="match status" value="5"/>
</dbReference>
<dbReference type="InterPro" id="IPR000421">
    <property type="entry name" value="FA58C"/>
</dbReference>
<dbReference type="SMART" id="SM00231">
    <property type="entry name" value="FA58C"/>
    <property type="match status" value="5"/>
</dbReference>
<evidence type="ECO:0000313" key="22">
    <source>
        <dbReference type="EMBL" id="CAH1243049.1"/>
    </source>
</evidence>
<dbReference type="Pfam" id="PF00008">
    <property type="entry name" value="EGF"/>
    <property type="match status" value="1"/>
</dbReference>
<reference evidence="22" key="1">
    <citation type="submission" date="2022-01" db="EMBL/GenBank/DDBJ databases">
        <authorList>
            <person name="Braso-Vives M."/>
        </authorList>
    </citation>
    <scope>NUCLEOTIDE SEQUENCE</scope>
</reference>
<feature type="domain" description="F5/8 type C" evidence="20">
    <location>
        <begin position="579"/>
        <end position="726"/>
    </location>
</feature>
<feature type="compositionally biased region" description="Polar residues" evidence="18">
    <location>
        <begin position="897"/>
        <end position="912"/>
    </location>
</feature>
<feature type="domain" description="F5/8 type C" evidence="20">
    <location>
        <begin position="382"/>
        <end position="531"/>
    </location>
</feature>
<dbReference type="PROSITE" id="PS50022">
    <property type="entry name" value="FA58C_3"/>
    <property type="match status" value="5"/>
</dbReference>
<dbReference type="Proteomes" id="UP000838412">
    <property type="component" value="Chromosome 13"/>
</dbReference>
<keyword evidence="16" id="KW-0325">Glycoprotein</keyword>
<evidence type="ECO:0000256" key="18">
    <source>
        <dbReference type="SAM" id="MobiDB-lite"/>
    </source>
</evidence>
<feature type="disulfide bond" evidence="17">
    <location>
        <begin position="366"/>
        <end position="375"/>
    </location>
</feature>
<dbReference type="InterPro" id="IPR008979">
    <property type="entry name" value="Galactose-bd-like_sf"/>
</dbReference>
<keyword evidence="9" id="KW-0812">Transmembrane</keyword>
<evidence type="ECO:0000256" key="7">
    <source>
        <dbReference type="ARBA" id="ARBA00022676"/>
    </source>
</evidence>
<feature type="domain" description="F5/8 type C" evidence="20">
    <location>
        <begin position="1077"/>
        <end position="1226"/>
    </location>
</feature>
<proteinExistence type="inferred from homology"/>
<evidence type="ECO:0000256" key="6">
    <source>
        <dbReference type="ARBA" id="ARBA00022525"/>
    </source>
</evidence>
<evidence type="ECO:0000256" key="17">
    <source>
        <dbReference type="PROSITE-ProRule" id="PRU00076"/>
    </source>
</evidence>
<evidence type="ECO:0000256" key="4">
    <source>
        <dbReference type="ARBA" id="ARBA00006003"/>
    </source>
</evidence>
<evidence type="ECO:0000256" key="5">
    <source>
        <dbReference type="ARBA" id="ARBA00010241"/>
    </source>
</evidence>
<dbReference type="SMART" id="SM00179">
    <property type="entry name" value="EGF_CA"/>
    <property type="match status" value="2"/>
</dbReference>
<keyword evidence="12" id="KW-1133">Transmembrane helix</keyword>
<dbReference type="SMART" id="SM00181">
    <property type="entry name" value="EGF"/>
    <property type="match status" value="2"/>
</dbReference>
<keyword evidence="8" id="KW-0808">Transferase</keyword>
<gene>
    <name evidence="22" type="primary">EDIL3</name>
    <name evidence="22" type="ORF">BLAG_LOCUS6174</name>
</gene>
<dbReference type="GO" id="GO:0005886">
    <property type="term" value="C:plasma membrane"/>
    <property type="evidence" value="ECO:0007669"/>
    <property type="project" value="TreeGrafter"/>
</dbReference>
<dbReference type="Gene3D" id="3.90.1480.20">
    <property type="entry name" value="Glycosyl transferase family 29"/>
    <property type="match status" value="1"/>
</dbReference>
<comment type="similarity">
    <text evidence="4">Belongs to the glycosyltransferase 29 family.</text>
</comment>
<comment type="caution">
    <text evidence="17">Lacks conserved residue(s) required for the propagation of feature annotation.</text>
</comment>
<feature type="disulfide bond" evidence="17">
    <location>
        <begin position="542"/>
        <end position="559"/>
    </location>
</feature>
<evidence type="ECO:0000256" key="1">
    <source>
        <dbReference type="ARBA" id="ARBA00004184"/>
    </source>
</evidence>
<dbReference type="Pfam" id="PF00777">
    <property type="entry name" value="Glyco_transf_29"/>
    <property type="match status" value="1"/>
</dbReference>
<evidence type="ECO:0000256" key="9">
    <source>
        <dbReference type="ARBA" id="ARBA00022692"/>
    </source>
</evidence>
<dbReference type="GO" id="GO:0005576">
    <property type="term" value="C:extracellular region"/>
    <property type="evidence" value="ECO:0007669"/>
    <property type="project" value="UniProtKB-SubCell"/>
</dbReference>
<feature type="domain" description="EGF-like" evidence="21">
    <location>
        <begin position="338"/>
        <end position="376"/>
    </location>
</feature>
<dbReference type="OrthoDB" id="6262482at2759"/>